<proteinExistence type="predicted"/>
<dbReference type="GO" id="GO:0006508">
    <property type="term" value="P:proteolysis"/>
    <property type="evidence" value="ECO:0007669"/>
    <property type="project" value="InterPro"/>
</dbReference>
<reference evidence="1" key="1">
    <citation type="journal article" date="2022" name="Plant J.">
        <title>Strategies of tolerance reflected in two North American maple genomes.</title>
        <authorList>
            <person name="McEvoy S.L."/>
            <person name="Sezen U.U."/>
            <person name="Trouern-Trend A."/>
            <person name="McMahon S.M."/>
            <person name="Schaberg P.G."/>
            <person name="Yang J."/>
            <person name="Wegrzyn J.L."/>
            <person name="Swenson N.G."/>
        </authorList>
    </citation>
    <scope>NUCLEOTIDE SEQUENCE</scope>
    <source>
        <strain evidence="1">NS2018</strain>
    </source>
</reference>
<dbReference type="CDD" id="cd00303">
    <property type="entry name" value="retropepsin_like"/>
    <property type="match status" value="1"/>
</dbReference>
<organism evidence="1 2">
    <name type="scientific">Acer saccharum</name>
    <name type="common">Sugar maple</name>
    <dbReference type="NCBI Taxonomy" id="4024"/>
    <lineage>
        <taxon>Eukaryota</taxon>
        <taxon>Viridiplantae</taxon>
        <taxon>Streptophyta</taxon>
        <taxon>Embryophyta</taxon>
        <taxon>Tracheophyta</taxon>
        <taxon>Spermatophyta</taxon>
        <taxon>Magnoliopsida</taxon>
        <taxon>eudicotyledons</taxon>
        <taxon>Gunneridae</taxon>
        <taxon>Pentapetalae</taxon>
        <taxon>rosids</taxon>
        <taxon>malvids</taxon>
        <taxon>Sapindales</taxon>
        <taxon>Sapindaceae</taxon>
        <taxon>Hippocastanoideae</taxon>
        <taxon>Acereae</taxon>
        <taxon>Acer</taxon>
    </lineage>
</organism>
<name>A0AA39W2R9_ACESA</name>
<dbReference type="EMBL" id="JAUESC010000001">
    <property type="protein sequence ID" value="KAK0607764.1"/>
    <property type="molecule type" value="Genomic_DNA"/>
</dbReference>
<reference evidence="1" key="2">
    <citation type="submission" date="2023-06" db="EMBL/GenBank/DDBJ databases">
        <authorList>
            <person name="Swenson N.G."/>
            <person name="Wegrzyn J.L."/>
            <person name="Mcevoy S.L."/>
        </authorList>
    </citation>
    <scope>NUCLEOTIDE SEQUENCE</scope>
    <source>
        <strain evidence="1">NS2018</strain>
        <tissue evidence="1">Leaf</tissue>
    </source>
</reference>
<keyword evidence="2" id="KW-1185">Reference proteome</keyword>
<evidence type="ECO:0000313" key="1">
    <source>
        <dbReference type="EMBL" id="KAK0607764.1"/>
    </source>
</evidence>
<dbReference type="Gene3D" id="2.40.70.10">
    <property type="entry name" value="Acid Proteases"/>
    <property type="match status" value="1"/>
</dbReference>
<dbReference type="PROSITE" id="PS00141">
    <property type="entry name" value="ASP_PROTEASE"/>
    <property type="match status" value="1"/>
</dbReference>
<comment type="caution">
    <text evidence="1">The sequence shown here is derived from an EMBL/GenBank/DDBJ whole genome shotgun (WGS) entry which is preliminary data.</text>
</comment>
<dbReference type="InterPro" id="IPR021109">
    <property type="entry name" value="Peptidase_aspartic_dom_sf"/>
</dbReference>
<dbReference type="GO" id="GO:0004190">
    <property type="term" value="F:aspartic-type endopeptidase activity"/>
    <property type="evidence" value="ECO:0007669"/>
    <property type="project" value="InterPro"/>
</dbReference>
<sequence>MAVKQEGSVAEFRDSFEVLAATLKGIPDSIFRSAFLNGLREDIRTEVFHLGHDLNNSIATPQRGQFVDSLKLKSRTVGIEGYVFAMMRNLVRVTVVRSVNCRILLAAEESDQEDEVNPIEVFGQGQLLGSVDVSLNSLMGFTSSTTMTLKGMLGSREIIVLVDSGASHSFISTKVVTELGLPLEETDK</sequence>
<dbReference type="Proteomes" id="UP001168877">
    <property type="component" value="Unassembled WGS sequence"/>
</dbReference>
<protein>
    <submittedName>
        <fullName evidence="1">Uncharacterized protein</fullName>
    </submittedName>
</protein>
<accession>A0AA39W2R9</accession>
<gene>
    <name evidence="1" type="ORF">LWI29_020190</name>
</gene>
<dbReference type="AlphaFoldDB" id="A0AA39W2R9"/>
<dbReference type="InterPro" id="IPR001969">
    <property type="entry name" value="Aspartic_peptidase_AS"/>
</dbReference>
<evidence type="ECO:0000313" key="2">
    <source>
        <dbReference type="Proteomes" id="UP001168877"/>
    </source>
</evidence>
<dbReference type="Pfam" id="PF08284">
    <property type="entry name" value="RVP_2"/>
    <property type="match status" value="1"/>
</dbReference>